<reference evidence="1 2" key="1">
    <citation type="submission" date="2022-01" db="EMBL/GenBank/DDBJ databases">
        <authorList>
            <person name="Xiong W."/>
            <person name="Schranz E."/>
        </authorList>
    </citation>
    <scope>NUCLEOTIDE SEQUENCE [LARGE SCALE GENOMIC DNA]</scope>
</reference>
<dbReference type="EMBL" id="CAKMRJ010005412">
    <property type="protein sequence ID" value="CAH1441196.1"/>
    <property type="molecule type" value="Genomic_DNA"/>
</dbReference>
<evidence type="ECO:0000313" key="2">
    <source>
        <dbReference type="Proteomes" id="UP001157418"/>
    </source>
</evidence>
<proteinExistence type="predicted"/>
<keyword evidence="2" id="KW-1185">Reference proteome</keyword>
<sequence>MRWKLVTRSWNHIIGGDLTGFQTTTGEYTLDKRCILLPYKVSFTKDFGSHVRYTDLVPFRALSKRNSDMLDHT</sequence>
<evidence type="ECO:0000313" key="1">
    <source>
        <dbReference type="EMBL" id="CAH1441196.1"/>
    </source>
</evidence>
<dbReference type="Proteomes" id="UP001157418">
    <property type="component" value="Unassembled WGS sequence"/>
</dbReference>
<comment type="caution">
    <text evidence="1">The sequence shown here is derived from an EMBL/GenBank/DDBJ whole genome shotgun (WGS) entry which is preliminary data.</text>
</comment>
<gene>
    <name evidence="1" type="ORF">LVIROSA_LOCUS27276</name>
</gene>
<accession>A0AAU9NU07</accession>
<name>A0AAU9NU07_9ASTR</name>
<dbReference type="AlphaFoldDB" id="A0AAU9NU07"/>
<organism evidence="1 2">
    <name type="scientific">Lactuca virosa</name>
    <dbReference type="NCBI Taxonomy" id="75947"/>
    <lineage>
        <taxon>Eukaryota</taxon>
        <taxon>Viridiplantae</taxon>
        <taxon>Streptophyta</taxon>
        <taxon>Embryophyta</taxon>
        <taxon>Tracheophyta</taxon>
        <taxon>Spermatophyta</taxon>
        <taxon>Magnoliopsida</taxon>
        <taxon>eudicotyledons</taxon>
        <taxon>Gunneridae</taxon>
        <taxon>Pentapetalae</taxon>
        <taxon>asterids</taxon>
        <taxon>campanulids</taxon>
        <taxon>Asterales</taxon>
        <taxon>Asteraceae</taxon>
        <taxon>Cichorioideae</taxon>
        <taxon>Cichorieae</taxon>
        <taxon>Lactucinae</taxon>
        <taxon>Lactuca</taxon>
    </lineage>
</organism>
<protein>
    <submittedName>
        <fullName evidence="1">Uncharacterized protein</fullName>
    </submittedName>
</protein>